<dbReference type="HOGENOM" id="CLU_2436874_0_0_4"/>
<gene>
    <name evidence="2" type="ORF">GCWU000324_00407</name>
</gene>
<name>C4GHS1_9NEIS</name>
<evidence type="ECO:0000256" key="1">
    <source>
        <dbReference type="SAM" id="MobiDB-lite"/>
    </source>
</evidence>
<dbReference type="EMBL" id="ACJW02000002">
    <property type="protein sequence ID" value="EEP68509.1"/>
    <property type="molecule type" value="Genomic_DNA"/>
</dbReference>
<reference evidence="2" key="1">
    <citation type="submission" date="2009-04" db="EMBL/GenBank/DDBJ databases">
        <authorList>
            <person name="Weinstock G."/>
            <person name="Sodergren E."/>
            <person name="Clifton S."/>
            <person name="Fulton L."/>
            <person name="Fulton B."/>
            <person name="Courtney L."/>
            <person name="Fronick C."/>
            <person name="Harrison M."/>
            <person name="Strong C."/>
            <person name="Farmer C."/>
            <person name="Delahaunty K."/>
            <person name="Markovic C."/>
            <person name="Hall O."/>
            <person name="Minx P."/>
            <person name="Tomlinson C."/>
            <person name="Mitreva M."/>
            <person name="Nelson J."/>
            <person name="Hou S."/>
            <person name="Wollam A."/>
            <person name="Pepin K.H."/>
            <person name="Johnson M."/>
            <person name="Bhonagiri V."/>
            <person name="Nash W.E."/>
            <person name="Warren W."/>
            <person name="Chinwalla A."/>
            <person name="Mardis E.R."/>
            <person name="Wilson R.K."/>
        </authorList>
    </citation>
    <scope>NUCLEOTIDE SEQUENCE [LARGE SCALE GENOMIC DNA]</scope>
    <source>
        <strain evidence="2">ATCC 51147</strain>
    </source>
</reference>
<protein>
    <submittedName>
        <fullName evidence="2">Uncharacterized protein</fullName>
    </submittedName>
</protein>
<feature type="compositionally biased region" description="Polar residues" evidence="1">
    <location>
        <begin position="62"/>
        <end position="78"/>
    </location>
</feature>
<evidence type="ECO:0000313" key="3">
    <source>
        <dbReference type="Proteomes" id="UP000003009"/>
    </source>
</evidence>
<keyword evidence="3" id="KW-1185">Reference proteome</keyword>
<feature type="region of interest" description="Disordered" evidence="1">
    <location>
        <begin position="61"/>
        <end position="90"/>
    </location>
</feature>
<dbReference type="Proteomes" id="UP000003009">
    <property type="component" value="Unassembled WGS sequence"/>
</dbReference>
<sequence>MPTAILNRFSGCLSQVVGSLKIQYGTTTFHRQKQCFNASRQPENGFGIVETHFTHFRLPYAAQTNPTQSSTKHFQTASPHRGSLKSKMEQ</sequence>
<dbReference type="AlphaFoldDB" id="C4GHS1"/>
<organism evidence="2 3">
    <name type="scientific">Kingella oralis ATCC 51147</name>
    <dbReference type="NCBI Taxonomy" id="629741"/>
    <lineage>
        <taxon>Bacteria</taxon>
        <taxon>Pseudomonadati</taxon>
        <taxon>Pseudomonadota</taxon>
        <taxon>Betaproteobacteria</taxon>
        <taxon>Neisseriales</taxon>
        <taxon>Neisseriaceae</taxon>
        <taxon>Kingella</taxon>
    </lineage>
</organism>
<accession>C4GHS1</accession>
<comment type="caution">
    <text evidence="2">The sequence shown here is derived from an EMBL/GenBank/DDBJ whole genome shotgun (WGS) entry which is preliminary data.</text>
</comment>
<proteinExistence type="predicted"/>
<dbReference type="RefSeq" id="WP_003793759.1">
    <property type="nucleotide sequence ID" value="NZ_GG665871.1"/>
</dbReference>
<dbReference type="GeneID" id="84907184"/>
<evidence type="ECO:0000313" key="2">
    <source>
        <dbReference type="EMBL" id="EEP68509.1"/>
    </source>
</evidence>